<evidence type="ECO:0000256" key="2">
    <source>
        <dbReference type="ARBA" id="ARBA00022801"/>
    </source>
</evidence>
<dbReference type="PANTHER" id="PTHR43343">
    <property type="entry name" value="PEPTIDASE S12"/>
    <property type="match status" value="1"/>
</dbReference>
<feature type="domain" description="PDZ" evidence="4">
    <location>
        <begin position="273"/>
        <end position="361"/>
    </location>
</feature>
<name>A0A174EEJ2_9CLOT</name>
<evidence type="ECO:0000313" key="6">
    <source>
        <dbReference type="Proteomes" id="UP000095594"/>
    </source>
</evidence>
<dbReference type="AlphaFoldDB" id="A0A174EEJ2"/>
<keyword evidence="3" id="KW-1133">Transmembrane helix</keyword>
<dbReference type="OrthoDB" id="9758917at2"/>
<accession>A0A174EEJ2</accession>
<keyword evidence="3" id="KW-0812">Transmembrane</keyword>
<evidence type="ECO:0000256" key="1">
    <source>
        <dbReference type="ARBA" id="ARBA00022670"/>
    </source>
</evidence>
<dbReference type="Pfam" id="PF13365">
    <property type="entry name" value="Trypsin_2"/>
    <property type="match status" value="1"/>
</dbReference>
<dbReference type="GO" id="GO:0006508">
    <property type="term" value="P:proteolysis"/>
    <property type="evidence" value="ECO:0007669"/>
    <property type="project" value="UniProtKB-KW"/>
</dbReference>
<dbReference type="SMART" id="SM00228">
    <property type="entry name" value="PDZ"/>
    <property type="match status" value="1"/>
</dbReference>
<dbReference type="PROSITE" id="PS50106">
    <property type="entry name" value="PDZ"/>
    <property type="match status" value="1"/>
</dbReference>
<dbReference type="InterPro" id="IPR051201">
    <property type="entry name" value="Chloro_Bact_Ser_Proteases"/>
</dbReference>
<dbReference type="Pfam" id="PF13180">
    <property type="entry name" value="PDZ_2"/>
    <property type="match status" value="1"/>
</dbReference>
<dbReference type="InterPro" id="IPR001478">
    <property type="entry name" value="PDZ"/>
</dbReference>
<dbReference type="EMBL" id="CYZX01000008">
    <property type="protein sequence ID" value="CUO35148.1"/>
    <property type="molecule type" value="Genomic_DNA"/>
</dbReference>
<dbReference type="PANTHER" id="PTHR43343:SF3">
    <property type="entry name" value="PROTEASE DO-LIKE 8, CHLOROPLASTIC"/>
    <property type="match status" value="1"/>
</dbReference>
<keyword evidence="2 5" id="KW-0378">Hydrolase</keyword>
<dbReference type="GO" id="GO:0004252">
    <property type="term" value="F:serine-type endopeptidase activity"/>
    <property type="evidence" value="ECO:0007669"/>
    <property type="project" value="InterPro"/>
</dbReference>
<dbReference type="Gene3D" id="2.30.42.10">
    <property type="match status" value="1"/>
</dbReference>
<dbReference type="SUPFAM" id="SSF50156">
    <property type="entry name" value="PDZ domain-like"/>
    <property type="match status" value="1"/>
</dbReference>
<keyword evidence="1 5" id="KW-0645">Protease</keyword>
<evidence type="ECO:0000259" key="4">
    <source>
        <dbReference type="PROSITE" id="PS50106"/>
    </source>
</evidence>
<feature type="transmembrane region" description="Helical" evidence="3">
    <location>
        <begin position="34"/>
        <end position="57"/>
    </location>
</feature>
<dbReference type="InterPro" id="IPR001940">
    <property type="entry name" value="Peptidase_S1C"/>
</dbReference>
<evidence type="ECO:0000313" key="5">
    <source>
        <dbReference type="EMBL" id="CUO35148.1"/>
    </source>
</evidence>
<gene>
    <name evidence="5" type="primary">mucD</name>
    <name evidence="5" type="ORF">ERS852471_01405</name>
</gene>
<dbReference type="EC" id="3.4.21.107" evidence="5"/>
<dbReference type="InterPro" id="IPR036034">
    <property type="entry name" value="PDZ_sf"/>
</dbReference>
<dbReference type="PRINTS" id="PR00834">
    <property type="entry name" value="PROTEASES2C"/>
</dbReference>
<protein>
    <submittedName>
        <fullName evidence="5">Periplasmic trypsin-like serine protease</fullName>
        <ecNumber evidence="5">3.4.21.107</ecNumber>
    </submittedName>
</protein>
<keyword evidence="3" id="KW-0472">Membrane</keyword>
<reference evidence="5 6" key="1">
    <citation type="submission" date="2015-09" db="EMBL/GenBank/DDBJ databases">
        <authorList>
            <consortium name="Pathogen Informatics"/>
        </authorList>
    </citation>
    <scope>NUCLEOTIDE SEQUENCE [LARGE SCALE GENOMIC DNA]</scope>
    <source>
        <strain evidence="5 6">2789STDY5834856</strain>
    </source>
</reference>
<dbReference type="InterPro" id="IPR009003">
    <property type="entry name" value="Peptidase_S1_PA"/>
</dbReference>
<organism evidence="5 6">
    <name type="scientific">Clostridium disporicum</name>
    <dbReference type="NCBI Taxonomy" id="84024"/>
    <lineage>
        <taxon>Bacteria</taxon>
        <taxon>Bacillati</taxon>
        <taxon>Bacillota</taxon>
        <taxon>Clostridia</taxon>
        <taxon>Eubacteriales</taxon>
        <taxon>Clostridiaceae</taxon>
        <taxon>Clostridium</taxon>
    </lineage>
</organism>
<dbReference type="RefSeq" id="WP_055265059.1">
    <property type="nucleotide sequence ID" value="NZ_CABIXQ010000008.1"/>
</dbReference>
<dbReference type="Proteomes" id="UP000095594">
    <property type="component" value="Unassembled WGS sequence"/>
</dbReference>
<dbReference type="Gene3D" id="2.40.10.120">
    <property type="match status" value="1"/>
</dbReference>
<dbReference type="SUPFAM" id="SSF50494">
    <property type="entry name" value="Trypsin-like serine proteases"/>
    <property type="match status" value="1"/>
</dbReference>
<proteinExistence type="predicted"/>
<evidence type="ECO:0000256" key="3">
    <source>
        <dbReference type="SAM" id="Phobius"/>
    </source>
</evidence>
<sequence>MVRNKVQREKIKNYEEKDYNISFKKKRTKSSIRFGAKLFIYLIIAAGSGAVFSGIMMDIKYGNAIKIIEEFANDEMIITDYTKIINTINPSIVTIENSSEGFNLNNENNTTGIILDESGSILTNYSLIKDFSNIVVKLSDNSVEPINAKLMVKNEDIDLAIIKIKTDEELTPVKFAKSDELLIGQGVAVLGKTVGDNTVDTVSPGIITSIEENTRLEGKSYQLLQISAPINKKNAGGPICNSKGEVIGLASYSLSEANKDSGFYYGIQIRDLQIVINSSNAFKSVLGINEGGIIADKNTEYKGFYVQDLDKNGDAYKAGIKPTDIILEVDNTPIITVDDATAVLQNKKPGDVLKCTVLREGTIEEIEVNIN</sequence>